<organism evidence="1 2">
    <name type="scientific">Homarus americanus</name>
    <name type="common">American lobster</name>
    <dbReference type="NCBI Taxonomy" id="6706"/>
    <lineage>
        <taxon>Eukaryota</taxon>
        <taxon>Metazoa</taxon>
        <taxon>Ecdysozoa</taxon>
        <taxon>Arthropoda</taxon>
        <taxon>Crustacea</taxon>
        <taxon>Multicrustacea</taxon>
        <taxon>Malacostraca</taxon>
        <taxon>Eumalacostraca</taxon>
        <taxon>Eucarida</taxon>
        <taxon>Decapoda</taxon>
        <taxon>Pleocyemata</taxon>
        <taxon>Astacidea</taxon>
        <taxon>Nephropoidea</taxon>
        <taxon>Nephropidae</taxon>
        <taxon>Homarus</taxon>
    </lineage>
</organism>
<dbReference type="Proteomes" id="UP000747542">
    <property type="component" value="Unassembled WGS sequence"/>
</dbReference>
<keyword evidence="2" id="KW-1185">Reference proteome</keyword>
<name>A0A8J5MYA5_HOMAM</name>
<accession>A0A8J5MYA5</accession>
<dbReference type="EMBL" id="JAHLQT010018664">
    <property type="protein sequence ID" value="KAG7168965.1"/>
    <property type="molecule type" value="Genomic_DNA"/>
</dbReference>
<evidence type="ECO:0000313" key="1">
    <source>
        <dbReference type="EMBL" id="KAG7168965.1"/>
    </source>
</evidence>
<reference evidence="1" key="1">
    <citation type="journal article" date="2021" name="Sci. Adv.">
        <title>The American lobster genome reveals insights on longevity, neural, and immune adaptations.</title>
        <authorList>
            <person name="Polinski J.M."/>
            <person name="Zimin A.V."/>
            <person name="Clark K.F."/>
            <person name="Kohn A.B."/>
            <person name="Sadowski N."/>
            <person name="Timp W."/>
            <person name="Ptitsyn A."/>
            <person name="Khanna P."/>
            <person name="Romanova D.Y."/>
            <person name="Williams P."/>
            <person name="Greenwood S.J."/>
            <person name="Moroz L.L."/>
            <person name="Walt D.R."/>
            <person name="Bodnar A.G."/>
        </authorList>
    </citation>
    <scope>NUCLEOTIDE SEQUENCE</scope>
    <source>
        <strain evidence="1">GMGI-L3</strain>
    </source>
</reference>
<comment type="caution">
    <text evidence="1">The sequence shown here is derived from an EMBL/GenBank/DDBJ whole genome shotgun (WGS) entry which is preliminary data.</text>
</comment>
<evidence type="ECO:0000313" key="2">
    <source>
        <dbReference type="Proteomes" id="UP000747542"/>
    </source>
</evidence>
<gene>
    <name evidence="1" type="ORF">Hamer_G011653</name>
</gene>
<dbReference type="AlphaFoldDB" id="A0A8J5MYA5"/>
<proteinExistence type="predicted"/>
<protein>
    <submittedName>
        <fullName evidence="1">Uncharacterized protein</fullName>
    </submittedName>
</protein>
<sequence>MHKQRFRRYKLQSQNISQIIALKDSSWAAATTGIPHVGLAVVKALLQGFLVGLATLLSRQSGRETRLLSIISPQKLSEDVRTWS</sequence>